<dbReference type="Pfam" id="PF00687">
    <property type="entry name" value="Ribosomal_L1"/>
    <property type="match status" value="1"/>
</dbReference>
<feature type="region of interest" description="Disordered" evidence="1">
    <location>
        <begin position="417"/>
        <end position="445"/>
    </location>
</feature>
<evidence type="ECO:0000313" key="3">
    <source>
        <dbReference type="Proteomes" id="UP001165065"/>
    </source>
</evidence>
<feature type="compositionally biased region" description="Gly residues" evidence="1">
    <location>
        <begin position="425"/>
        <end position="436"/>
    </location>
</feature>
<comment type="caution">
    <text evidence="2">The sequence shown here is derived from an EMBL/GenBank/DDBJ whole genome shotgun (WGS) entry which is preliminary data.</text>
</comment>
<name>A0A9W7FZ60_9STRA</name>
<feature type="region of interest" description="Disordered" evidence="1">
    <location>
        <begin position="266"/>
        <end position="374"/>
    </location>
</feature>
<dbReference type="OrthoDB" id="10251727at2759"/>
<feature type="compositionally biased region" description="Basic and acidic residues" evidence="1">
    <location>
        <begin position="331"/>
        <end position="353"/>
    </location>
</feature>
<dbReference type="Gene3D" id="3.40.50.790">
    <property type="match status" value="1"/>
</dbReference>
<dbReference type="EMBL" id="BRYA01000590">
    <property type="protein sequence ID" value="GMI24675.1"/>
    <property type="molecule type" value="Genomic_DNA"/>
</dbReference>
<dbReference type="InterPro" id="IPR023674">
    <property type="entry name" value="Ribosomal_uL1-like"/>
</dbReference>
<keyword evidence="3" id="KW-1185">Reference proteome</keyword>
<reference evidence="3" key="1">
    <citation type="journal article" date="2023" name="Commun. Biol.">
        <title>Genome analysis of Parmales, the sister group of diatoms, reveals the evolutionary specialization of diatoms from phago-mixotrophs to photoautotrophs.</title>
        <authorList>
            <person name="Ban H."/>
            <person name="Sato S."/>
            <person name="Yoshikawa S."/>
            <person name="Yamada K."/>
            <person name="Nakamura Y."/>
            <person name="Ichinomiya M."/>
            <person name="Sato N."/>
            <person name="Blanc-Mathieu R."/>
            <person name="Endo H."/>
            <person name="Kuwata A."/>
            <person name="Ogata H."/>
        </authorList>
    </citation>
    <scope>NUCLEOTIDE SEQUENCE [LARGE SCALE GENOMIC DNA]</scope>
</reference>
<feature type="compositionally biased region" description="Basic and acidic residues" evidence="1">
    <location>
        <begin position="306"/>
        <end position="319"/>
    </location>
</feature>
<evidence type="ECO:0000313" key="2">
    <source>
        <dbReference type="EMBL" id="GMI24675.1"/>
    </source>
</evidence>
<dbReference type="CDD" id="cd00403">
    <property type="entry name" value="Ribosomal_L1"/>
    <property type="match status" value="1"/>
</dbReference>
<feature type="compositionally biased region" description="Low complexity" evidence="1">
    <location>
        <begin position="354"/>
        <end position="369"/>
    </location>
</feature>
<dbReference type="InterPro" id="IPR016095">
    <property type="entry name" value="Ribosomal_uL1_3-a/b-sand"/>
</dbReference>
<dbReference type="Proteomes" id="UP001165065">
    <property type="component" value="Unassembled WGS sequence"/>
</dbReference>
<protein>
    <submittedName>
        <fullName evidence="2">Uncharacterized protein</fullName>
    </submittedName>
</protein>
<proteinExistence type="predicted"/>
<sequence length="445" mass="48940">MSPVPVSPLKTLKTHSLNPNLTTRAIKSLCAYTVKSGGSNKLLDDGSVDLLVQFTLDKVPSNASNKPHRLSVPHRPLPSSVVGEDDYTVCIIVKDGSKEWVTDTVSEQGEKMGYVKKVLTLSKIRKDFKQHQQRRELLRTYTTFLADDRILPMLSKSLGKSFFTAKKQPIPIRLTRAESFPTTVSLAINGSTYLYIPSGTTVTIKSGSPTHLSEFQLHENVSAIVTQAVGKLQGGWKGIREINLRAGDSVGVPIYARTLKGLKDIESMGGGGRREEEEEEEKEVEEKEEKVEKKMVKKTKSPLVKALEKGREEKKGMSRKEKRKAVQPDVVPEKKAKVDGRKGKKEGEDEVGGKKVTGSKTTTTTGKKTTVGEDVATDPNFRACKKFKRSLSGKGFVFKKGSKGVGFYRDVKPEVDRVWRDGLGKRGGGGGRGGNKGGKKKRGRR</sequence>
<evidence type="ECO:0000256" key="1">
    <source>
        <dbReference type="SAM" id="MobiDB-lite"/>
    </source>
</evidence>
<gene>
    <name evidence="2" type="ORF">TrCOL_g10374</name>
</gene>
<dbReference type="SUPFAM" id="SSF56808">
    <property type="entry name" value="Ribosomal protein L1"/>
    <property type="match status" value="1"/>
</dbReference>
<feature type="compositionally biased region" description="Basic and acidic residues" evidence="1">
    <location>
        <begin position="284"/>
        <end position="294"/>
    </location>
</feature>
<accession>A0A9W7FZ60</accession>
<organism evidence="2 3">
    <name type="scientific">Triparma columacea</name>
    <dbReference type="NCBI Taxonomy" id="722753"/>
    <lineage>
        <taxon>Eukaryota</taxon>
        <taxon>Sar</taxon>
        <taxon>Stramenopiles</taxon>
        <taxon>Ochrophyta</taxon>
        <taxon>Bolidophyceae</taxon>
        <taxon>Parmales</taxon>
        <taxon>Triparmaceae</taxon>
        <taxon>Triparma</taxon>
    </lineage>
</organism>
<dbReference type="AlphaFoldDB" id="A0A9W7FZ60"/>
<dbReference type="InterPro" id="IPR028364">
    <property type="entry name" value="Ribosomal_uL1/biogenesis"/>
</dbReference>